<evidence type="ECO:0000256" key="1">
    <source>
        <dbReference type="ARBA" id="ARBA00022679"/>
    </source>
</evidence>
<feature type="domain" description="PglD N-terminal" evidence="5">
    <location>
        <begin position="6"/>
        <end position="88"/>
    </location>
</feature>
<dbReference type="HOGENOM" id="CLU_081811_2_3_0"/>
<accession>H2J2X1</accession>
<dbReference type="CDD" id="cd03360">
    <property type="entry name" value="LbH_AT_putative"/>
    <property type="match status" value="1"/>
</dbReference>
<dbReference type="Proteomes" id="UP000007161">
    <property type="component" value="Chromosome"/>
</dbReference>
<sequence>MSSKEKIILVGGGGHCKVVASIIFEKNEYEIIGISDLKTEIGKEIMGIKINYIDEQLEELYKTGIKNAFVTVGSVGNPDLRIKLFKKLKDIGFNLPVIISKHTIISKDVSIGEGTVIMPGVIVNPGVKIERNCIINTGAIIEHDCIIEDNVHIAPGVTLSGGVKIGENSHIGTGTSIIQNIEIGKNVLIGAGSVVVNNIPDNTKAFGVPAKIKSVIDN</sequence>
<dbReference type="eggNOG" id="COG2344">
    <property type="taxonomic scope" value="Bacteria"/>
</dbReference>
<proteinExistence type="predicted"/>
<name>H2J2X1_MARPK</name>
<dbReference type="KEGG" id="mpz:Marpi_1258"/>
<evidence type="ECO:0000256" key="4">
    <source>
        <dbReference type="PIRSR" id="PIRSR620019-2"/>
    </source>
</evidence>
<reference evidence="7" key="2">
    <citation type="submission" date="2012-01" db="EMBL/GenBank/DDBJ databases">
        <title>Complete sequence of chromosome of Marinitoga piezophila KA3.</title>
        <authorList>
            <person name="Lucas S."/>
            <person name="Han J."/>
            <person name="Lapidus A."/>
            <person name="Cheng J.-F."/>
            <person name="Goodwin L."/>
            <person name="Pitluck S."/>
            <person name="Peters L."/>
            <person name="Mikhailova N."/>
            <person name="Teshima H."/>
            <person name="Detter J.C."/>
            <person name="Han C."/>
            <person name="Tapia R."/>
            <person name="Land M."/>
            <person name="Hauser L."/>
            <person name="Kyrpides N."/>
            <person name="Ivanova N."/>
            <person name="Pagani I."/>
            <person name="Jebbar M."/>
            <person name="Vannier P."/>
            <person name="Oger P."/>
            <person name="Cario A."/>
            <person name="Bartlett D."/>
            <person name="Noll K.M."/>
            <person name="Woyke T."/>
        </authorList>
    </citation>
    <scope>NUCLEOTIDE SEQUENCE [LARGE SCALE GENOMIC DNA]</scope>
    <source>
        <strain evidence="7">DSM 14283 / JCM 11233 / KA3</strain>
    </source>
</reference>
<dbReference type="AlphaFoldDB" id="H2J2X1"/>
<dbReference type="STRING" id="443254.Marpi_1258"/>
<dbReference type="InterPro" id="IPR001451">
    <property type="entry name" value="Hexapep"/>
</dbReference>
<dbReference type="InterPro" id="IPR018357">
    <property type="entry name" value="Hexapep_transf_CS"/>
</dbReference>
<organism evidence="6 7">
    <name type="scientific">Marinitoga piezophila (strain DSM 14283 / JCM 11233 / KA3)</name>
    <dbReference type="NCBI Taxonomy" id="443254"/>
    <lineage>
        <taxon>Bacteria</taxon>
        <taxon>Thermotogati</taxon>
        <taxon>Thermotogota</taxon>
        <taxon>Thermotogae</taxon>
        <taxon>Petrotogales</taxon>
        <taxon>Petrotogaceae</taxon>
        <taxon>Marinitoga</taxon>
    </lineage>
</organism>
<dbReference type="Pfam" id="PF17836">
    <property type="entry name" value="PglD_N"/>
    <property type="match status" value="1"/>
</dbReference>
<keyword evidence="6" id="KW-0012">Acyltransferase</keyword>
<evidence type="ECO:0000256" key="3">
    <source>
        <dbReference type="PIRSR" id="PIRSR620019-1"/>
    </source>
</evidence>
<dbReference type="PANTHER" id="PTHR43300">
    <property type="entry name" value="ACETYLTRANSFERASE"/>
    <property type="match status" value="1"/>
</dbReference>
<keyword evidence="2" id="KW-0677">Repeat</keyword>
<feature type="binding site" evidence="4">
    <location>
        <position position="152"/>
    </location>
    <ligand>
        <name>acetyl-CoA</name>
        <dbReference type="ChEBI" id="CHEBI:57288"/>
    </ligand>
</feature>
<dbReference type="GO" id="GO:0016746">
    <property type="term" value="F:acyltransferase activity"/>
    <property type="evidence" value="ECO:0007669"/>
    <property type="project" value="UniProtKB-KW"/>
</dbReference>
<evidence type="ECO:0000259" key="5">
    <source>
        <dbReference type="Pfam" id="PF17836"/>
    </source>
</evidence>
<keyword evidence="1 6" id="KW-0808">Transferase</keyword>
<dbReference type="PANTHER" id="PTHR43300:SF7">
    <property type="entry name" value="UDP-N-ACETYLBACILLOSAMINE N-ACETYLTRANSFERASE"/>
    <property type="match status" value="1"/>
</dbReference>
<dbReference type="InterPro" id="IPR020019">
    <property type="entry name" value="AcTrfase_PglD-like"/>
</dbReference>
<dbReference type="SUPFAM" id="SSF51161">
    <property type="entry name" value="Trimeric LpxA-like enzymes"/>
    <property type="match status" value="1"/>
</dbReference>
<feature type="binding site" evidence="4">
    <location>
        <position position="76"/>
    </location>
    <ligand>
        <name>substrate</name>
    </ligand>
</feature>
<dbReference type="OrthoDB" id="9801456at2"/>
<dbReference type="EMBL" id="CP003257">
    <property type="protein sequence ID" value="AEX85662.1"/>
    <property type="molecule type" value="Genomic_DNA"/>
</dbReference>
<dbReference type="PROSITE" id="PS00101">
    <property type="entry name" value="HEXAPEP_TRANSFERASES"/>
    <property type="match status" value="1"/>
</dbReference>
<dbReference type="RefSeq" id="WP_014296733.1">
    <property type="nucleotide sequence ID" value="NC_016751.1"/>
</dbReference>
<evidence type="ECO:0000313" key="7">
    <source>
        <dbReference type="Proteomes" id="UP000007161"/>
    </source>
</evidence>
<dbReference type="InterPro" id="IPR011004">
    <property type="entry name" value="Trimer_LpxA-like_sf"/>
</dbReference>
<dbReference type="Gene3D" id="3.40.50.20">
    <property type="match status" value="1"/>
</dbReference>
<feature type="active site" description="Proton acceptor" evidence="3">
    <location>
        <position position="143"/>
    </location>
</feature>
<gene>
    <name evidence="6" type="ordered locus">Marpi_1258</name>
</gene>
<evidence type="ECO:0000313" key="6">
    <source>
        <dbReference type="EMBL" id="AEX85662.1"/>
    </source>
</evidence>
<dbReference type="InterPro" id="IPR041561">
    <property type="entry name" value="PglD_N"/>
</dbReference>
<dbReference type="Pfam" id="PF00132">
    <property type="entry name" value="Hexapep"/>
    <property type="match status" value="2"/>
</dbReference>
<reference evidence="6 7" key="1">
    <citation type="journal article" date="2012" name="J. Bacteriol.">
        <title>Complete Genome Sequence of the Thermophilic, Piezophilic, Heterotrophic Bacterium Marinitoga piezophila KA3.</title>
        <authorList>
            <person name="Lucas S."/>
            <person name="Han J."/>
            <person name="Lapidus A."/>
            <person name="Cheng J.F."/>
            <person name="Goodwin L.A."/>
            <person name="Pitluck S."/>
            <person name="Peters L."/>
            <person name="Mikhailova N."/>
            <person name="Teshima H."/>
            <person name="Detter J.C."/>
            <person name="Han C."/>
            <person name="Tapia R."/>
            <person name="Land M."/>
            <person name="Hauser L."/>
            <person name="Kyrpides N.C."/>
            <person name="Ivanova N."/>
            <person name="Pagani I."/>
            <person name="Vannier P."/>
            <person name="Oger P."/>
            <person name="Bartlett D.H."/>
            <person name="Noll K.M."/>
            <person name="Woyke T."/>
            <person name="Jebbar M."/>
        </authorList>
    </citation>
    <scope>NUCLEOTIDE SEQUENCE [LARGE SCALE GENOMIC DNA]</scope>
    <source>
        <strain evidence="7">DSM 14283 / JCM 11233 / KA3</strain>
    </source>
</reference>
<dbReference type="InterPro" id="IPR050179">
    <property type="entry name" value="Trans_hexapeptide_repeat"/>
</dbReference>
<dbReference type="eggNOG" id="COG1045">
    <property type="taxonomic scope" value="Bacteria"/>
</dbReference>
<keyword evidence="7" id="KW-1185">Reference proteome</keyword>
<dbReference type="NCBIfam" id="TIGR03570">
    <property type="entry name" value="NeuD_NnaD"/>
    <property type="match status" value="1"/>
</dbReference>
<feature type="site" description="Increases basicity of active site His" evidence="3">
    <location>
        <position position="144"/>
    </location>
</feature>
<dbReference type="Gene3D" id="2.160.10.10">
    <property type="entry name" value="Hexapeptide repeat proteins"/>
    <property type="match status" value="1"/>
</dbReference>
<evidence type="ECO:0000256" key="2">
    <source>
        <dbReference type="ARBA" id="ARBA00022737"/>
    </source>
</evidence>
<protein>
    <submittedName>
        <fullName evidence="6">Sugar O-acyltransferase, sialic acid O-acetyltransferase NeuD family</fullName>
    </submittedName>
</protein>